<dbReference type="PROSITE" id="PS51257">
    <property type="entry name" value="PROKAR_LIPOPROTEIN"/>
    <property type="match status" value="1"/>
</dbReference>
<dbReference type="Gene3D" id="2.115.10.20">
    <property type="entry name" value="Glycosyl hydrolase domain, family 43"/>
    <property type="match status" value="1"/>
</dbReference>
<evidence type="ECO:0000256" key="3">
    <source>
        <dbReference type="ARBA" id="ARBA00023295"/>
    </source>
</evidence>
<feature type="domain" description="Beta-xylosidase C-terminal Concanavalin A-like" evidence="6">
    <location>
        <begin position="357"/>
        <end position="537"/>
    </location>
</feature>
<evidence type="ECO:0000256" key="1">
    <source>
        <dbReference type="ARBA" id="ARBA00009865"/>
    </source>
</evidence>
<dbReference type="SUPFAM" id="SSF49899">
    <property type="entry name" value="Concanavalin A-like lectins/glucanases"/>
    <property type="match status" value="1"/>
</dbReference>
<dbReference type="Gene3D" id="2.60.120.200">
    <property type="match status" value="1"/>
</dbReference>
<dbReference type="Pfam" id="PF17851">
    <property type="entry name" value="GH43_C2"/>
    <property type="match status" value="1"/>
</dbReference>
<keyword evidence="8" id="KW-1185">Reference proteome</keyword>
<dbReference type="CDD" id="cd08999">
    <property type="entry name" value="GH43_ABN-like"/>
    <property type="match status" value="1"/>
</dbReference>
<feature type="chain" id="PRO_5046268948" evidence="5">
    <location>
        <begin position="30"/>
        <end position="542"/>
    </location>
</feature>
<proteinExistence type="inferred from homology"/>
<keyword evidence="5" id="KW-0732">Signal</keyword>
<comment type="caution">
    <text evidence="7">The sequence shown here is derived from an EMBL/GenBank/DDBJ whole genome shotgun (WGS) entry which is preliminary data.</text>
</comment>
<feature type="signal peptide" evidence="5">
    <location>
        <begin position="1"/>
        <end position="29"/>
    </location>
</feature>
<evidence type="ECO:0000256" key="5">
    <source>
        <dbReference type="SAM" id="SignalP"/>
    </source>
</evidence>
<dbReference type="InterPro" id="IPR023296">
    <property type="entry name" value="Glyco_hydro_beta-prop_sf"/>
</dbReference>
<evidence type="ECO:0000259" key="6">
    <source>
        <dbReference type="Pfam" id="PF17851"/>
    </source>
</evidence>
<name>A0ABS8AGV0_9BACT</name>
<dbReference type="PANTHER" id="PTHR42812">
    <property type="entry name" value="BETA-XYLOSIDASE"/>
    <property type="match status" value="1"/>
</dbReference>
<dbReference type="InterPro" id="IPR006710">
    <property type="entry name" value="Glyco_hydro_43"/>
</dbReference>
<dbReference type="RefSeq" id="WP_226187497.1">
    <property type="nucleotide sequence ID" value="NZ_JAJADQ010000008.1"/>
</dbReference>
<dbReference type="InterPro" id="IPR041542">
    <property type="entry name" value="GH43_C2"/>
</dbReference>
<dbReference type="Proteomes" id="UP001165297">
    <property type="component" value="Unassembled WGS sequence"/>
</dbReference>
<comment type="similarity">
    <text evidence="1 4">Belongs to the glycosyl hydrolase 43 family.</text>
</comment>
<protein>
    <submittedName>
        <fullName evidence="7">Family 43 glycosylhydrolase</fullName>
    </submittedName>
</protein>
<dbReference type="SUPFAM" id="SSF75005">
    <property type="entry name" value="Arabinanase/levansucrase/invertase"/>
    <property type="match status" value="1"/>
</dbReference>
<accession>A0ABS8AGV0</accession>
<keyword evidence="3 4" id="KW-0326">Glycosidase</keyword>
<keyword evidence="2 4" id="KW-0378">Hydrolase</keyword>
<gene>
    <name evidence="7" type="ORF">LGH70_15830</name>
</gene>
<dbReference type="InterPro" id="IPR051795">
    <property type="entry name" value="Glycosyl_Hydrlase_43"/>
</dbReference>
<evidence type="ECO:0000256" key="2">
    <source>
        <dbReference type="ARBA" id="ARBA00022801"/>
    </source>
</evidence>
<organism evidence="7 8">
    <name type="scientific">Hymenobacter nitidus</name>
    <dbReference type="NCBI Taxonomy" id="2880929"/>
    <lineage>
        <taxon>Bacteria</taxon>
        <taxon>Pseudomonadati</taxon>
        <taxon>Bacteroidota</taxon>
        <taxon>Cytophagia</taxon>
        <taxon>Cytophagales</taxon>
        <taxon>Hymenobacteraceae</taxon>
        <taxon>Hymenobacter</taxon>
    </lineage>
</organism>
<dbReference type="InterPro" id="IPR013320">
    <property type="entry name" value="ConA-like_dom_sf"/>
</dbReference>
<dbReference type="EMBL" id="JAJADQ010000008">
    <property type="protein sequence ID" value="MCB2379071.1"/>
    <property type="molecule type" value="Genomic_DNA"/>
</dbReference>
<sequence>MRCFSAIRSQCLLILGVGFSLISACQRPAMTTTDTTTAAGATAPTAAEPATAASLPNPVLAGDYPDPSVVKVGNAYWASATTSNWGPAFPLLKSTNLTSWELVGHVFPDGPPAWADYYFWAPEISQDNDKIYVFYSAHKRGGNLAVAVASADRPEGPYTDHGPLVAEPDGSIDGFPMRDENGQLYLVWKEDGNSIQQPTPIWAQKLNDARTALVGEKKELFRNNPASWEGNLVEGVSMVRHAGYFYAFYAANGCCGRGCTYATGVARAKNLLGPWEKYDRNPVLVNNDTWKCPGHGTAVEHEGRWYMLHHAYQANSQEFVGRQGVLSEFTWTESGWPQFRGGSTPVAAATPQPRNITDEFTGKTLGLTWQWPIEQRPSFSLVSGRLQLTARPDHAGAALGLSTTAPAYTATTTLLSPSGLPTGSQAGLAAHGDPDNVLALLATGKKLTLTKVEKGQTSVLAEAPLPAGKTVQLRLQARQGSQFTFAWSTNGGTTWQNLPADGAAIDGRYLPPWDRGIRAGLLVHGPATATASFENFSLSAQP</sequence>
<dbReference type="Pfam" id="PF04616">
    <property type="entry name" value="Glyco_hydro_43"/>
    <property type="match status" value="1"/>
</dbReference>
<dbReference type="PANTHER" id="PTHR42812:SF5">
    <property type="entry name" value="ENDO-ARABINASE"/>
    <property type="match status" value="1"/>
</dbReference>
<evidence type="ECO:0000313" key="8">
    <source>
        <dbReference type="Proteomes" id="UP001165297"/>
    </source>
</evidence>
<evidence type="ECO:0000313" key="7">
    <source>
        <dbReference type="EMBL" id="MCB2379071.1"/>
    </source>
</evidence>
<evidence type="ECO:0000256" key="4">
    <source>
        <dbReference type="RuleBase" id="RU361187"/>
    </source>
</evidence>
<reference evidence="7" key="1">
    <citation type="submission" date="2021-10" db="EMBL/GenBank/DDBJ databases">
        <authorList>
            <person name="Dean J.D."/>
            <person name="Kim M.K."/>
            <person name="Newey C.N."/>
            <person name="Stoker T.S."/>
            <person name="Thompson D.W."/>
            <person name="Grose J.H."/>
        </authorList>
    </citation>
    <scope>NUCLEOTIDE SEQUENCE</scope>
    <source>
        <strain evidence="7">BT635</strain>
    </source>
</reference>